<dbReference type="InParanoid" id="A0A3Q7F3A6"/>
<evidence type="ECO:0000313" key="1">
    <source>
        <dbReference type="EnsemblPlants" id="Solyc02g076940.2.1"/>
    </source>
</evidence>
<accession>A0A3Q7F3A6</accession>
<dbReference type="Proteomes" id="UP000004994">
    <property type="component" value="Chromosome 2"/>
</dbReference>
<keyword evidence="2" id="KW-1185">Reference proteome</keyword>
<dbReference type="KEGG" id="sly:104645843"/>
<dbReference type="RefSeq" id="XP_025885161.1">
    <property type="nucleotide sequence ID" value="XM_026029376.2"/>
</dbReference>
<dbReference type="EnsemblPlants" id="Solyc02g076940.2.1">
    <property type="protein sequence ID" value="Solyc02g076940.2.1"/>
    <property type="gene ID" value="Solyc02g076940.2"/>
</dbReference>
<dbReference type="GeneID" id="104645843"/>
<dbReference type="InterPro" id="IPR053273">
    <property type="entry name" value="CST_Regulator"/>
</dbReference>
<evidence type="ECO:0000313" key="2">
    <source>
        <dbReference type="Proteomes" id="UP000004994"/>
    </source>
</evidence>
<dbReference type="AlphaFoldDB" id="A0A3Q7F3A6"/>
<dbReference type="PANTHER" id="PTHR34659">
    <property type="entry name" value="BNAA05G11610D PROTEIN"/>
    <property type="match status" value="1"/>
</dbReference>
<organism evidence="1">
    <name type="scientific">Solanum lycopersicum</name>
    <name type="common">Tomato</name>
    <name type="synonym">Lycopersicon esculentum</name>
    <dbReference type="NCBI Taxonomy" id="4081"/>
    <lineage>
        <taxon>Eukaryota</taxon>
        <taxon>Viridiplantae</taxon>
        <taxon>Streptophyta</taxon>
        <taxon>Embryophyta</taxon>
        <taxon>Tracheophyta</taxon>
        <taxon>Spermatophyta</taxon>
        <taxon>Magnoliopsida</taxon>
        <taxon>eudicotyledons</taxon>
        <taxon>Gunneridae</taxon>
        <taxon>Pentapetalae</taxon>
        <taxon>asterids</taxon>
        <taxon>lamiids</taxon>
        <taxon>Solanales</taxon>
        <taxon>Solanaceae</taxon>
        <taxon>Solanoideae</taxon>
        <taxon>Solaneae</taxon>
        <taxon>Solanum</taxon>
        <taxon>Solanum subgen. Lycopersicon</taxon>
    </lineage>
</organism>
<dbReference type="OMA" id="MDFTSRG"/>
<sequence length="332" mass="36535">MDFTSRGRAWFNKIGEKLDNLYCEVDAKSQEQINFVESQFQIASANLKQFCIGVIQEILPGSLSAVEEETSNLSTEQNREQHPASELSFSNSTSLKLAVEATEGVHVDSSLQPREDKAMKMSFEDWEKILGVTGKSSAQVASTEETLKMTLSCEGDKGVEVPAKSSTSASSFECLEFDPSMQEEKTIYFTDHGANTSNVPSLTCSIYSTESQESVVLDFDEMNSNAAVPAVSTDEPVIDSVTEVKFDGHCVLVGRGDFSLGSECHGAHISLKKNMAMLKGKLGKQRNKDATKCEDFIVELEESNAEGKTIYSPTEKLELSQEGFYESDWEII</sequence>
<proteinExistence type="predicted"/>
<reference evidence="1" key="1">
    <citation type="journal article" date="2012" name="Nature">
        <title>The tomato genome sequence provides insights into fleshy fruit evolution.</title>
        <authorList>
            <consortium name="Tomato Genome Consortium"/>
        </authorList>
    </citation>
    <scope>NUCLEOTIDE SEQUENCE [LARGE SCALE GENOMIC DNA]</scope>
    <source>
        <strain evidence="1">cv. Heinz 1706</strain>
    </source>
</reference>
<dbReference type="RefSeq" id="XP_010316805.1">
    <property type="nucleotide sequence ID" value="XM_010318503.4"/>
</dbReference>
<reference evidence="1" key="2">
    <citation type="submission" date="2019-01" db="UniProtKB">
        <authorList>
            <consortium name="EnsemblPlants"/>
        </authorList>
    </citation>
    <scope>IDENTIFICATION</scope>
    <source>
        <strain evidence="1">cv. Heinz 1706</strain>
    </source>
</reference>
<dbReference type="PANTHER" id="PTHR34659:SF1">
    <property type="entry name" value="PROTEIN EGT2"/>
    <property type="match status" value="1"/>
</dbReference>
<gene>
    <name evidence="1" type="primary">LOC104645843</name>
</gene>
<name>A0A3Q7F3A6_SOLLC</name>
<dbReference type="GO" id="GO:0061908">
    <property type="term" value="C:phagophore"/>
    <property type="evidence" value="ECO:0000318"/>
    <property type="project" value="GO_Central"/>
</dbReference>
<dbReference type="GO" id="GO:0005776">
    <property type="term" value="C:autophagosome"/>
    <property type="evidence" value="ECO:0000318"/>
    <property type="project" value="GO_Central"/>
</dbReference>
<dbReference type="OrthoDB" id="778244at2759"/>
<dbReference type="PaxDb" id="4081-Solyc02g076940.1.1"/>
<dbReference type="GO" id="GO:0006950">
    <property type="term" value="P:response to stress"/>
    <property type="evidence" value="ECO:0000318"/>
    <property type="project" value="GO_Central"/>
</dbReference>
<dbReference type="Gramene" id="Solyc02g076940.2.1">
    <property type="protein sequence ID" value="Solyc02g076940.2.1"/>
    <property type="gene ID" value="Solyc02g076940.2"/>
</dbReference>
<protein>
    <submittedName>
        <fullName evidence="1">Uncharacterized protein</fullName>
    </submittedName>
</protein>